<dbReference type="Gene3D" id="3.30.2300.10">
    <property type="entry name" value="THUMP superfamily"/>
    <property type="match status" value="1"/>
</dbReference>
<dbReference type="RefSeq" id="WP_048187129.1">
    <property type="nucleotide sequence ID" value="NZ_CP011097.1"/>
</dbReference>
<evidence type="ECO:0000259" key="2">
    <source>
        <dbReference type="PROSITE" id="PS51165"/>
    </source>
</evidence>
<dbReference type="CDD" id="cd11717">
    <property type="entry name" value="THUMP_THUMPD1_like"/>
    <property type="match status" value="1"/>
</dbReference>
<keyword evidence="4" id="KW-1185">Reference proteome</keyword>
<accession>A0A3G1B675</accession>
<dbReference type="GO" id="GO:0008168">
    <property type="term" value="F:methyltransferase activity"/>
    <property type="evidence" value="ECO:0007669"/>
    <property type="project" value="UniProtKB-KW"/>
</dbReference>
<protein>
    <submittedName>
        <fullName evidence="3">RNA methyltransferase</fullName>
    </submittedName>
</protein>
<dbReference type="GeneID" id="24874613"/>
<dbReference type="STRING" id="1603555.SU86_008565"/>
<evidence type="ECO:0000256" key="1">
    <source>
        <dbReference type="PROSITE-ProRule" id="PRU00529"/>
    </source>
</evidence>
<dbReference type="OrthoDB" id="26307at2157"/>
<dbReference type="GO" id="GO:0003723">
    <property type="term" value="F:RNA binding"/>
    <property type="evidence" value="ECO:0007669"/>
    <property type="project" value="UniProtKB-UniRule"/>
</dbReference>
<reference evidence="3 4" key="1">
    <citation type="journal article" date="2016" name="Sci. Rep.">
        <title>A novel ammonia-oxidizing archaeon from wastewater treatment plant: Its enrichment, physiological and genomic characteristics.</title>
        <authorList>
            <person name="Li Y."/>
            <person name="Ding K."/>
            <person name="Wen X."/>
            <person name="Zhang B."/>
            <person name="Shen B."/>
            <person name="Yang Y."/>
        </authorList>
    </citation>
    <scope>NUCLEOTIDE SEQUENCE [LARGE SCALE GENOMIC DNA]</scope>
    <source>
        <strain evidence="3 4">SAT1</strain>
    </source>
</reference>
<feature type="domain" description="THUMP" evidence="2">
    <location>
        <begin position="59"/>
        <end position="157"/>
    </location>
</feature>
<keyword evidence="1" id="KW-0694">RNA-binding</keyword>
<dbReference type="Proteomes" id="UP000266745">
    <property type="component" value="Chromosome"/>
</dbReference>
<dbReference type="InterPro" id="IPR004114">
    <property type="entry name" value="THUMP_dom"/>
</dbReference>
<gene>
    <name evidence="3" type="ORF">SU86_008565</name>
</gene>
<proteinExistence type="predicted"/>
<evidence type="ECO:0000313" key="3">
    <source>
        <dbReference type="EMBL" id="AJZ76397.1"/>
    </source>
</evidence>
<dbReference type="AlphaFoldDB" id="A0A3G1B675"/>
<evidence type="ECO:0000313" key="4">
    <source>
        <dbReference type="Proteomes" id="UP000266745"/>
    </source>
</evidence>
<keyword evidence="3" id="KW-0808">Transferase</keyword>
<dbReference type="PROSITE" id="PS51165">
    <property type="entry name" value="THUMP"/>
    <property type="match status" value="1"/>
</dbReference>
<dbReference type="SUPFAM" id="SSF143437">
    <property type="entry name" value="THUMP domain-like"/>
    <property type="match status" value="1"/>
</dbReference>
<dbReference type="KEGG" id="tah:SU86_008565"/>
<dbReference type="GO" id="GO:0032259">
    <property type="term" value="P:methylation"/>
    <property type="evidence" value="ECO:0007669"/>
    <property type="project" value="UniProtKB-KW"/>
</dbReference>
<sequence>MNLIITCTRHFEDDTKSEITTIIQECGDQSPQITITEFSGILSVSTTVNPLDVIKKIRQKLEDEPWEIRYTSRAIPMYDITKTDITQITEAAIKQAKTLHQDDTYRITIEKRNSNISSGEIITQIANGIPNKVSLEKYDWIVLVEILGAITGVSVLKDSDILSVEREKRGSLD</sequence>
<dbReference type="GO" id="GO:0006400">
    <property type="term" value="P:tRNA modification"/>
    <property type="evidence" value="ECO:0007669"/>
    <property type="project" value="InterPro"/>
</dbReference>
<keyword evidence="3" id="KW-0489">Methyltransferase</keyword>
<organism evidence="3 4">
    <name type="scientific">Candidatus Nitrosotenuis cloacae</name>
    <dbReference type="NCBI Taxonomy" id="1603555"/>
    <lineage>
        <taxon>Archaea</taxon>
        <taxon>Nitrososphaerota</taxon>
        <taxon>Candidatus Nitrosotenuis</taxon>
    </lineage>
</organism>
<dbReference type="EMBL" id="CP011097">
    <property type="protein sequence ID" value="AJZ76397.1"/>
    <property type="molecule type" value="Genomic_DNA"/>
</dbReference>
<dbReference type="InterPro" id="IPR040183">
    <property type="entry name" value="THUMPD1-like"/>
</dbReference>
<name>A0A3G1B675_9ARCH</name>
<dbReference type="Pfam" id="PF02926">
    <property type="entry name" value="THUMP"/>
    <property type="match status" value="1"/>
</dbReference>